<dbReference type="RefSeq" id="WP_272446149.1">
    <property type="nucleotide sequence ID" value="NZ_JAMQKC010000006.1"/>
</dbReference>
<dbReference type="Proteomes" id="UP001145069">
    <property type="component" value="Unassembled WGS sequence"/>
</dbReference>
<dbReference type="Gene3D" id="3.40.50.450">
    <property type="match status" value="1"/>
</dbReference>
<dbReference type="NCBIfam" id="TIGR00730">
    <property type="entry name" value="Rossman fold protein, TIGR00730 family"/>
    <property type="match status" value="1"/>
</dbReference>
<reference evidence="3" key="1">
    <citation type="submission" date="2022-06" db="EMBL/GenBank/DDBJ databases">
        <title>Aquibacillus sp. a new bacterium isolated from soil saline samples.</title>
        <authorList>
            <person name="Galisteo C."/>
            <person name="De La Haba R."/>
            <person name="Sanchez-Porro C."/>
            <person name="Ventosa A."/>
        </authorList>
    </citation>
    <scope>NUCLEOTIDE SEQUENCE</scope>
    <source>
        <strain evidence="3">3ASR75-54</strain>
    </source>
</reference>
<evidence type="ECO:0000256" key="2">
    <source>
        <dbReference type="RuleBase" id="RU363015"/>
    </source>
</evidence>
<keyword evidence="2" id="KW-0203">Cytokinin biosynthesis</keyword>
<dbReference type="EMBL" id="JAMQKC010000006">
    <property type="protein sequence ID" value="MDC3417088.1"/>
    <property type="molecule type" value="Genomic_DNA"/>
</dbReference>
<dbReference type="PANTHER" id="PTHR31223:SF70">
    <property type="entry name" value="LOG FAMILY PROTEIN YJL055W"/>
    <property type="match status" value="1"/>
</dbReference>
<keyword evidence="4" id="KW-1185">Reference proteome</keyword>
<proteinExistence type="inferred from homology"/>
<dbReference type="GO" id="GO:0005829">
    <property type="term" value="C:cytosol"/>
    <property type="evidence" value="ECO:0007669"/>
    <property type="project" value="TreeGrafter"/>
</dbReference>
<sequence>MKTICVFAGSGFGNKKAYGDRADALGQQIAKKGYRLVYGGSKSGLMGMVANAVLREGGQVIGVMPSGLFSGESVHSNLTEFIEVKDMHERKAKMSELADSYIALPGGLGTFEELFEVLCWAQIGIHNKPIGLLNVGQYYNPLLQLIQYSVEEGFTSQSHDQIIQSSSSPDKLIDLLDQYQPPSFKKKWKE</sequence>
<dbReference type="InterPro" id="IPR031100">
    <property type="entry name" value="LOG_fam"/>
</dbReference>
<dbReference type="SUPFAM" id="SSF102405">
    <property type="entry name" value="MCP/YpsA-like"/>
    <property type="match status" value="1"/>
</dbReference>
<comment type="similarity">
    <text evidence="1 2">Belongs to the LOG family.</text>
</comment>
<evidence type="ECO:0000313" key="3">
    <source>
        <dbReference type="EMBL" id="MDC3417088.1"/>
    </source>
</evidence>
<dbReference type="EC" id="3.2.2.n1" evidence="2"/>
<accession>A0A9X3WDM4</accession>
<name>A0A9X3WDM4_9BACI</name>
<dbReference type="Pfam" id="PF03641">
    <property type="entry name" value="Lysine_decarbox"/>
    <property type="match status" value="1"/>
</dbReference>
<protein>
    <recommendedName>
        <fullName evidence="2">Cytokinin riboside 5'-monophosphate phosphoribohydrolase</fullName>
        <ecNumber evidence="2">3.2.2.n1</ecNumber>
    </recommendedName>
</protein>
<evidence type="ECO:0000256" key="1">
    <source>
        <dbReference type="ARBA" id="ARBA00006763"/>
    </source>
</evidence>
<dbReference type="GO" id="GO:0016799">
    <property type="term" value="F:hydrolase activity, hydrolyzing N-glycosyl compounds"/>
    <property type="evidence" value="ECO:0007669"/>
    <property type="project" value="TreeGrafter"/>
</dbReference>
<organism evidence="3 4">
    <name type="scientific">Aquibacillus salsiterrae</name>
    <dbReference type="NCBI Taxonomy" id="2950439"/>
    <lineage>
        <taxon>Bacteria</taxon>
        <taxon>Bacillati</taxon>
        <taxon>Bacillota</taxon>
        <taxon>Bacilli</taxon>
        <taxon>Bacillales</taxon>
        <taxon>Bacillaceae</taxon>
        <taxon>Aquibacillus</taxon>
    </lineage>
</organism>
<dbReference type="AlphaFoldDB" id="A0A9X3WDM4"/>
<dbReference type="InterPro" id="IPR005269">
    <property type="entry name" value="LOG"/>
</dbReference>
<dbReference type="PANTHER" id="PTHR31223">
    <property type="entry name" value="LOG FAMILY PROTEIN YJL055W"/>
    <property type="match status" value="1"/>
</dbReference>
<evidence type="ECO:0000313" key="4">
    <source>
        <dbReference type="Proteomes" id="UP001145069"/>
    </source>
</evidence>
<gene>
    <name evidence="3" type="ORF">NC799_09145</name>
</gene>
<dbReference type="FunFam" id="3.40.50.450:FF:000012">
    <property type="entry name" value="LOG family protein YvdD"/>
    <property type="match status" value="1"/>
</dbReference>
<dbReference type="GO" id="GO:0009691">
    <property type="term" value="P:cytokinin biosynthetic process"/>
    <property type="evidence" value="ECO:0007669"/>
    <property type="project" value="UniProtKB-UniRule"/>
</dbReference>
<keyword evidence="2" id="KW-0378">Hydrolase</keyword>
<comment type="caution">
    <text evidence="3">The sequence shown here is derived from an EMBL/GenBank/DDBJ whole genome shotgun (WGS) entry which is preliminary data.</text>
</comment>